<evidence type="ECO:0000256" key="2">
    <source>
        <dbReference type="ARBA" id="ARBA00004173"/>
    </source>
</evidence>
<proteinExistence type="inferred from homology"/>
<dbReference type="InterPro" id="IPR000092">
    <property type="entry name" value="Polyprenyl_synt"/>
</dbReference>
<dbReference type="GO" id="GO:0004659">
    <property type="term" value="F:prenyltransferase activity"/>
    <property type="evidence" value="ECO:0007669"/>
    <property type="project" value="InterPro"/>
</dbReference>
<comment type="similarity">
    <text evidence="3 9">Belongs to the FPP/GGPP synthase family.</text>
</comment>
<evidence type="ECO:0000256" key="1">
    <source>
        <dbReference type="ARBA" id="ARBA00001946"/>
    </source>
</evidence>
<evidence type="ECO:0000256" key="6">
    <source>
        <dbReference type="ARBA" id="ARBA00022842"/>
    </source>
</evidence>
<accession>A0AAD7QHY0</accession>
<dbReference type="InterPro" id="IPR008949">
    <property type="entry name" value="Isoprenoid_synthase_dom_sf"/>
</dbReference>
<dbReference type="Gene3D" id="1.10.600.10">
    <property type="entry name" value="Farnesyl Diphosphate Synthase"/>
    <property type="match status" value="1"/>
</dbReference>
<keyword evidence="4 9" id="KW-0808">Transferase</keyword>
<evidence type="ECO:0000313" key="11">
    <source>
        <dbReference type="Proteomes" id="UP001163823"/>
    </source>
</evidence>
<reference evidence="10 11" key="1">
    <citation type="journal article" date="2023" name="Science">
        <title>Elucidation of the pathway for biosynthesis of saponin adjuvants from the soapbark tree.</title>
        <authorList>
            <person name="Reed J."/>
            <person name="Orme A."/>
            <person name="El-Demerdash A."/>
            <person name="Owen C."/>
            <person name="Martin L.B.B."/>
            <person name="Misra R.C."/>
            <person name="Kikuchi S."/>
            <person name="Rejzek M."/>
            <person name="Martin A.C."/>
            <person name="Harkess A."/>
            <person name="Leebens-Mack J."/>
            <person name="Louveau T."/>
            <person name="Stephenson M.J."/>
            <person name="Osbourn A."/>
        </authorList>
    </citation>
    <scope>NUCLEOTIDE SEQUENCE [LARGE SCALE GENOMIC DNA]</scope>
    <source>
        <strain evidence="10">S10</strain>
    </source>
</reference>
<dbReference type="Pfam" id="PF00348">
    <property type="entry name" value="polyprenyl_synt"/>
    <property type="match status" value="1"/>
</dbReference>
<dbReference type="SUPFAM" id="SSF48576">
    <property type="entry name" value="Terpenoid synthases"/>
    <property type="match status" value="1"/>
</dbReference>
<keyword evidence="7" id="KW-0496">Mitochondrion</keyword>
<dbReference type="KEGG" id="qsa:O6P43_001053"/>
<gene>
    <name evidence="10" type="ORF">O6P43_001053</name>
</gene>
<evidence type="ECO:0000313" key="10">
    <source>
        <dbReference type="EMBL" id="KAJ7981843.1"/>
    </source>
</evidence>
<evidence type="ECO:0000256" key="5">
    <source>
        <dbReference type="ARBA" id="ARBA00022723"/>
    </source>
</evidence>
<keyword evidence="11" id="KW-1185">Reference proteome</keyword>
<keyword evidence="8" id="KW-0414">Isoprene biosynthesis</keyword>
<dbReference type="GO" id="GO:0046872">
    <property type="term" value="F:metal ion binding"/>
    <property type="evidence" value="ECO:0007669"/>
    <property type="project" value="UniProtKB-KW"/>
</dbReference>
<keyword evidence="6" id="KW-0460">Magnesium</keyword>
<evidence type="ECO:0000256" key="4">
    <source>
        <dbReference type="ARBA" id="ARBA00022679"/>
    </source>
</evidence>
<dbReference type="GO" id="GO:0005739">
    <property type="term" value="C:mitochondrion"/>
    <property type="evidence" value="ECO:0007669"/>
    <property type="project" value="UniProtKB-SubCell"/>
</dbReference>
<dbReference type="GO" id="GO:1990234">
    <property type="term" value="C:transferase complex"/>
    <property type="evidence" value="ECO:0007669"/>
    <property type="project" value="TreeGrafter"/>
</dbReference>
<dbReference type="GO" id="GO:0008299">
    <property type="term" value="P:isoprenoid biosynthetic process"/>
    <property type="evidence" value="ECO:0007669"/>
    <property type="project" value="UniProtKB-KW"/>
</dbReference>
<dbReference type="PANTHER" id="PTHR12001">
    <property type="entry name" value="GERANYLGERANYL PYROPHOSPHATE SYNTHASE"/>
    <property type="match status" value="1"/>
</dbReference>
<dbReference type="FunFam" id="1.10.600.10:FF:000015">
    <property type="entry name" value="Solanesyl diphosphate synthase 3, chloroplastic/mitochondrial"/>
    <property type="match status" value="1"/>
</dbReference>
<name>A0AAD7QHY0_QUISA</name>
<comment type="subcellular location">
    <subcellularLocation>
        <location evidence="2">Mitochondrion</location>
    </subcellularLocation>
</comment>
<dbReference type="SFLD" id="SFLDS00005">
    <property type="entry name" value="Isoprenoid_Synthase_Type_I"/>
    <property type="match status" value="1"/>
</dbReference>
<evidence type="ECO:0000256" key="8">
    <source>
        <dbReference type="ARBA" id="ARBA00023229"/>
    </source>
</evidence>
<keyword evidence="5" id="KW-0479">Metal-binding</keyword>
<dbReference type="PANTHER" id="PTHR12001:SF69">
    <property type="entry name" value="ALL TRANS-POLYPRENYL-DIPHOSPHATE SYNTHASE PDSS1"/>
    <property type="match status" value="1"/>
</dbReference>
<dbReference type="Proteomes" id="UP001163823">
    <property type="component" value="Chromosome 1"/>
</dbReference>
<dbReference type="InterPro" id="IPR033749">
    <property type="entry name" value="Polyprenyl_synt_CS"/>
</dbReference>
<dbReference type="EMBL" id="JARAOO010000001">
    <property type="protein sequence ID" value="KAJ7981843.1"/>
    <property type="molecule type" value="Genomic_DNA"/>
</dbReference>
<comment type="caution">
    <text evidence="10">The sequence shown here is derived from an EMBL/GenBank/DDBJ whole genome shotgun (WGS) entry which is preliminary data.</text>
</comment>
<organism evidence="10 11">
    <name type="scientific">Quillaja saponaria</name>
    <name type="common">Soap bark tree</name>
    <dbReference type="NCBI Taxonomy" id="32244"/>
    <lineage>
        <taxon>Eukaryota</taxon>
        <taxon>Viridiplantae</taxon>
        <taxon>Streptophyta</taxon>
        <taxon>Embryophyta</taxon>
        <taxon>Tracheophyta</taxon>
        <taxon>Spermatophyta</taxon>
        <taxon>Magnoliopsida</taxon>
        <taxon>eudicotyledons</taxon>
        <taxon>Gunneridae</taxon>
        <taxon>Pentapetalae</taxon>
        <taxon>rosids</taxon>
        <taxon>fabids</taxon>
        <taxon>Fabales</taxon>
        <taxon>Quillajaceae</taxon>
        <taxon>Quillaja</taxon>
    </lineage>
</organism>
<protein>
    <submittedName>
        <fullName evidence="10">Solanesyl diphosphate synthase</fullName>
    </submittedName>
</protein>
<comment type="cofactor">
    <cofactor evidence="1">
        <name>Mg(2+)</name>
        <dbReference type="ChEBI" id="CHEBI:18420"/>
    </cofactor>
</comment>
<evidence type="ECO:0000256" key="9">
    <source>
        <dbReference type="RuleBase" id="RU004466"/>
    </source>
</evidence>
<evidence type="ECO:0000256" key="7">
    <source>
        <dbReference type="ARBA" id="ARBA00023128"/>
    </source>
</evidence>
<dbReference type="GO" id="GO:0006744">
    <property type="term" value="P:ubiquinone biosynthetic process"/>
    <property type="evidence" value="ECO:0007669"/>
    <property type="project" value="TreeGrafter"/>
</dbReference>
<dbReference type="CDD" id="cd00685">
    <property type="entry name" value="Trans_IPPS_HT"/>
    <property type="match status" value="1"/>
</dbReference>
<dbReference type="PROSITE" id="PS00444">
    <property type="entry name" value="POLYPRENYL_SYNTHASE_2"/>
    <property type="match status" value="1"/>
</dbReference>
<dbReference type="PROSITE" id="PS00723">
    <property type="entry name" value="POLYPRENYL_SYNTHASE_1"/>
    <property type="match status" value="1"/>
</dbReference>
<evidence type="ECO:0000256" key="3">
    <source>
        <dbReference type="ARBA" id="ARBA00006706"/>
    </source>
</evidence>
<sequence length="423" mass="47009">MMIFSRGFYRISRNLRSSLNGCRGFLFLEDQKREFRLTHNFNLLTDSTEKVLSGEVIFKDLPAFYSSRHQIHNQSSSIVEEQDPFSLVADELSLLANRLRSMVIAEVPKLALAAEYFFKMGVEGKRFRPTVLLLMSTALNLPIPELLPPDELGGTLTTELRSRQQCIAEITEMIHVASLLHDDVLDDAETRRGIHSLNSVMGNKLAVLAGDFLLSRACVALASLKNTEVVSLLATVVEHLVTGETMQMTSTSEKRCSMEYYMQKTYYKTASLISNSCKAIALLAGQTAEVATLAFEYGRNLGLAFQLIDDVLDFTGTSASLGKGSLSDIRHGIVTAPILFAMEEFPQLRAVVDRGFDDPANVDLALEYLAKSRGIQRTRELAMKHANLAAAAIDSLPENDDEEVRKSRRALVDLTHIVITRNK</sequence>
<dbReference type="AlphaFoldDB" id="A0AAD7QHY0"/>